<evidence type="ECO:0000313" key="1">
    <source>
        <dbReference type="EMBL" id="OGN19392.1"/>
    </source>
</evidence>
<dbReference type="Proteomes" id="UP000177478">
    <property type="component" value="Unassembled WGS sequence"/>
</dbReference>
<protein>
    <recommendedName>
        <fullName evidence="3">Bacterial bifunctional deaminase-reductase C-terminal domain-containing protein</fullName>
    </recommendedName>
</protein>
<gene>
    <name evidence="1" type="ORF">A3F25_02085</name>
</gene>
<accession>A0A1F8G223</accession>
<sequence length="165" mass="18688">MVTLFNVISADGFIAGKDGSENFIPDDLWPNFLNLCQEYGTLIMGRKTYDVIQSYDKNLLDQFEMLHIRKIVVSGNRNFYPKKEYVVAHSPEDAVTLAPDALVSSGPILNNFLLGSHLVKKVILHEVPTSIKEGIKPFDKDEIILIPIDKSPEIKGVKVREYRIR</sequence>
<dbReference type="Gene3D" id="3.40.430.10">
    <property type="entry name" value="Dihydrofolate Reductase, subunit A"/>
    <property type="match status" value="1"/>
</dbReference>
<organism evidence="1 2">
    <name type="scientific">Candidatus Yanofskybacteria bacterium RIFCSPHIGHO2_12_FULL_45_19b</name>
    <dbReference type="NCBI Taxonomy" id="1802689"/>
    <lineage>
        <taxon>Bacteria</taxon>
        <taxon>Candidatus Yanofskyibacteriota</taxon>
    </lineage>
</organism>
<dbReference type="InterPro" id="IPR024072">
    <property type="entry name" value="DHFR-like_dom_sf"/>
</dbReference>
<reference evidence="1 2" key="1">
    <citation type="journal article" date="2016" name="Nat. Commun.">
        <title>Thousands of microbial genomes shed light on interconnected biogeochemical processes in an aquifer system.</title>
        <authorList>
            <person name="Anantharaman K."/>
            <person name="Brown C.T."/>
            <person name="Hug L.A."/>
            <person name="Sharon I."/>
            <person name="Castelle C.J."/>
            <person name="Probst A.J."/>
            <person name="Thomas B.C."/>
            <person name="Singh A."/>
            <person name="Wilkins M.J."/>
            <person name="Karaoz U."/>
            <person name="Brodie E.L."/>
            <person name="Williams K.H."/>
            <person name="Hubbard S.S."/>
            <person name="Banfield J.F."/>
        </authorList>
    </citation>
    <scope>NUCLEOTIDE SEQUENCE [LARGE SCALE GENOMIC DNA]</scope>
</reference>
<evidence type="ECO:0000313" key="2">
    <source>
        <dbReference type="Proteomes" id="UP000177478"/>
    </source>
</evidence>
<dbReference type="SUPFAM" id="SSF53597">
    <property type="entry name" value="Dihydrofolate reductase-like"/>
    <property type="match status" value="1"/>
</dbReference>
<dbReference type="STRING" id="1802689.A3F25_02085"/>
<proteinExistence type="predicted"/>
<dbReference type="AlphaFoldDB" id="A0A1F8G223"/>
<evidence type="ECO:0008006" key="3">
    <source>
        <dbReference type="Google" id="ProtNLM"/>
    </source>
</evidence>
<dbReference type="EMBL" id="MGKD01000019">
    <property type="protein sequence ID" value="OGN19392.1"/>
    <property type="molecule type" value="Genomic_DNA"/>
</dbReference>
<name>A0A1F8G223_9BACT</name>
<comment type="caution">
    <text evidence="1">The sequence shown here is derived from an EMBL/GenBank/DDBJ whole genome shotgun (WGS) entry which is preliminary data.</text>
</comment>